<evidence type="ECO:0000256" key="5">
    <source>
        <dbReference type="ARBA" id="ARBA00057039"/>
    </source>
</evidence>
<keyword evidence="7" id="KW-0456">Lyase</keyword>
<dbReference type="GO" id="GO:0046421">
    <property type="term" value="F:methylisocitrate lyase activity"/>
    <property type="evidence" value="ECO:0007669"/>
    <property type="project" value="UniProtKB-EC"/>
</dbReference>
<dbReference type="RefSeq" id="WP_013182531.1">
    <property type="nucleotide sequence ID" value="NC_014225.1"/>
</dbReference>
<dbReference type="Gene3D" id="3.20.20.60">
    <property type="entry name" value="Phosphoenolpyruvate-binding domains"/>
    <property type="match status" value="1"/>
</dbReference>
<sequence>MKLKLWDVLGQESPLQIVGVINAYAAIMAKEVGFRALYLSGAGVANISYGIPDIGKTTLENVLEDALRITQAVDLPLLVDIDTGWDKPEETIRAMEEIGVAGVHIEDQELKKKCGHLNDKKIISTSEMCERIRACIEARKDPQFVVMARTDAYANEGIDKTLERLHAYKQAGAGMIFPEAMPKLSLYQTIKQSIRLPVLANLTEFGKTPLFTLEEVKEAGIDIALYPLSANRAMNLAALKVFQEIRQKGTQKNLLEIMQTRDELYHFLKYMG</sequence>
<organism evidence="7 8">
    <name type="scientific">Waddlia chondrophila (strain ATCC VR-1470 / WSU 86-1044)</name>
    <dbReference type="NCBI Taxonomy" id="716544"/>
    <lineage>
        <taxon>Bacteria</taxon>
        <taxon>Pseudomonadati</taxon>
        <taxon>Chlamydiota</taxon>
        <taxon>Chlamydiia</taxon>
        <taxon>Parachlamydiales</taxon>
        <taxon>Waddliaceae</taxon>
        <taxon>Waddlia</taxon>
    </lineage>
</organism>
<evidence type="ECO:0000256" key="4">
    <source>
        <dbReference type="ARBA" id="ARBA00044762"/>
    </source>
</evidence>
<reference evidence="7 8" key="1">
    <citation type="journal article" date="2010" name="PLoS ONE">
        <title>The Waddlia genome: a window into chlamydial biology.</title>
        <authorList>
            <person name="Bertelli C."/>
            <person name="Collyn F."/>
            <person name="Croxatto A."/>
            <person name="Ruckert C."/>
            <person name="Polkinghorne A."/>
            <person name="Kebbi-Beghdadi C."/>
            <person name="Goesmann A."/>
            <person name="Vaughan L."/>
            <person name="Greub G."/>
        </authorList>
    </citation>
    <scope>NUCLEOTIDE SEQUENCE [LARGE SCALE GENOMIC DNA]</scope>
    <source>
        <strain evidence="8">ATCC VR-1470 / WSU 86-1044</strain>
    </source>
</reference>
<evidence type="ECO:0000313" key="7">
    <source>
        <dbReference type="EMBL" id="ADI38823.1"/>
    </source>
</evidence>
<evidence type="ECO:0000256" key="1">
    <source>
        <dbReference type="ARBA" id="ARBA00001050"/>
    </source>
</evidence>
<evidence type="ECO:0000256" key="3">
    <source>
        <dbReference type="ARBA" id="ARBA00012260"/>
    </source>
</evidence>
<comment type="similarity">
    <text evidence="2">Belongs to the isocitrate lyase/PEP mutase superfamily. Methylisocitrate lyase family.</text>
</comment>
<dbReference type="OrthoDB" id="8629576at2"/>
<dbReference type="AlphaFoldDB" id="D6YRX8"/>
<dbReference type="Pfam" id="PF13714">
    <property type="entry name" value="PEP_mutase"/>
    <property type="match status" value="1"/>
</dbReference>
<keyword evidence="8" id="KW-1185">Reference proteome</keyword>
<dbReference type="FunFam" id="3.20.20.60:FF:000009">
    <property type="entry name" value="2-methylisocitrate lyase"/>
    <property type="match status" value="1"/>
</dbReference>
<name>D6YRX8_WADCW</name>
<evidence type="ECO:0000313" key="8">
    <source>
        <dbReference type="Proteomes" id="UP000001505"/>
    </source>
</evidence>
<dbReference type="PANTHER" id="PTHR42905:SF5">
    <property type="entry name" value="CARBOXYVINYL-CARBOXYPHOSPHONATE PHOSPHORYLMUTASE, CHLOROPLASTIC"/>
    <property type="match status" value="1"/>
</dbReference>
<comment type="catalytic activity">
    <reaction evidence="1">
        <text>(2S,3R)-3-hydroxybutane-1,2,3-tricarboxylate = pyruvate + succinate</text>
        <dbReference type="Rhea" id="RHEA:16809"/>
        <dbReference type="ChEBI" id="CHEBI:15361"/>
        <dbReference type="ChEBI" id="CHEBI:30031"/>
        <dbReference type="ChEBI" id="CHEBI:57429"/>
        <dbReference type="EC" id="4.1.3.30"/>
    </reaction>
</comment>
<gene>
    <name evidence="7" type="primary">prpB</name>
    <name evidence="7" type="ordered locus">wcw_1474</name>
</gene>
<proteinExistence type="inferred from homology"/>
<dbReference type="GO" id="GO:0019629">
    <property type="term" value="P:propionate catabolic process, 2-methylcitrate cycle"/>
    <property type="evidence" value="ECO:0007669"/>
    <property type="project" value="TreeGrafter"/>
</dbReference>
<dbReference type="InterPro" id="IPR018523">
    <property type="entry name" value="Isocitrate_lyase_ph_CS"/>
</dbReference>
<evidence type="ECO:0000256" key="6">
    <source>
        <dbReference type="ARBA" id="ARBA00073849"/>
    </source>
</evidence>
<dbReference type="InterPro" id="IPR040442">
    <property type="entry name" value="Pyrv_kinase-like_dom_sf"/>
</dbReference>
<dbReference type="STRING" id="716544.wcw_1474"/>
<dbReference type="InterPro" id="IPR015813">
    <property type="entry name" value="Pyrv/PenolPyrv_kinase-like_dom"/>
</dbReference>
<dbReference type="PROSITE" id="PS00161">
    <property type="entry name" value="ISOCITRATE_LYASE"/>
    <property type="match status" value="1"/>
</dbReference>
<accession>D6YRX8</accession>
<dbReference type="InterPro" id="IPR039556">
    <property type="entry name" value="ICL/PEPM"/>
</dbReference>
<dbReference type="SUPFAM" id="SSF51621">
    <property type="entry name" value="Phosphoenolpyruvate/pyruvate domain"/>
    <property type="match status" value="1"/>
</dbReference>
<comment type="subunit">
    <text evidence="4">Homotetramer; dimer of dimers.</text>
</comment>
<comment type="function">
    <text evidence="5">Involved in the catabolism of short chain fatty acids (SCFA) via the 2-methylcitrate cycle I (propionate degradation route). Catalyzes the thermodynamically favored C-C bond cleavage of (2R,3S)-2-methylisocitrate to yield pyruvate and succinate via an alpha-carboxy-carbanion intermediate.</text>
</comment>
<dbReference type="CDD" id="cd00377">
    <property type="entry name" value="ICL_PEPM"/>
    <property type="match status" value="1"/>
</dbReference>
<evidence type="ECO:0000256" key="2">
    <source>
        <dbReference type="ARBA" id="ARBA00009282"/>
    </source>
</evidence>
<dbReference type="HOGENOM" id="CLU_027389_3_2_0"/>
<dbReference type="eggNOG" id="COG2513">
    <property type="taxonomic scope" value="Bacteria"/>
</dbReference>
<dbReference type="KEGG" id="wch:wcw_1474"/>
<dbReference type="EC" id="4.1.3.30" evidence="3"/>
<dbReference type="EMBL" id="CP001928">
    <property type="protein sequence ID" value="ADI38823.1"/>
    <property type="molecule type" value="Genomic_DNA"/>
</dbReference>
<dbReference type="PANTHER" id="PTHR42905">
    <property type="entry name" value="PHOSPHOENOLPYRUVATE CARBOXYLASE"/>
    <property type="match status" value="1"/>
</dbReference>
<protein>
    <recommendedName>
        <fullName evidence="6">2-methylisocitrate lyase</fullName>
        <ecNumber evidence="3">4.1.3.30</ecNumber>
    </recommendedName>
</protein>
<dbReference type="NCBIfam" id="NF008455">
    <property type="entry name" value="PRK11320.1"/>
    <property type="match status" value="1"/>
</dbReference>
<dbReference type="Proteomes" id="UP000001505">
    <property type="component" value="Chromosome"/>
</dbReference>